<sequence length="143" mass="16014">MSKNTTMRESHTLMLNSEADSNDIDVREMFHVIWRGKWFLAIVIILFSIISIFYALEQPNIYKSEVLLAPAETDKNAGLSGLAGQFGGLASLAGVNIGGPSINKTQLALEVLKSRKFTTEFIQRHKILPQLMAAESWDIKKIY</sequence>
<feature type="domain" description="Polysaccharide chain length determinant N-terminal" evidence="7">
    <location>
        <begin position="22"/>
        <end position="123"/>
    </location>
</feature>
<keyword evidence="9" id="KW-1185">Reference proteome</keyword>
<evidence type="ECO:0000259" key="7">
    <source>
        <dbReference type="Pfam" id="PF02706"/>
    </source>
</evidence>
<evidence type="ECO:0000256" key="5">
    <source>
        <dbReference type="ARBA" id="ARBA00023136"/>
    </source>
</evidence>
<comment type="subcellular location">
    <subcellularLocation>
        <location evidence="1">Cell membrane</location>
        <topology evidence="1">Multi-pass membrane protein</topology>
    </subcellularLocation>
</comment>
<proteinExistence type="predicted"/>
<gene>
    <name evidence="8" type="ORF">RC083_21515</name>
</gene>
<dbReference type="PANTHER" id="PTHR32309">
    <property type="entry name" value="TYROSINE-PROTEIN KINASE"/>
    <property type="match status" value="1"/>
</dbReference>
<accession>A0ABU1BII3</accession>
<evidence type="ECO:0000256" key="2">
    <source>
        <dbReference type="ARBA" id="ARBA00022475"/>
    </source>
</evidence>
<name>A0ABU1BII3_PSEHA</name>
<keyword evidence="5 6" id="KW-0472">Membrane</keyword>
<organism evidence="8 9">
    <name type="scientific">Pseudoalteromonas haloplanktis</name>
    <name type="common">Alteromonas haloplanktis</name>
    <dbReference type="NCBI Taxonomy" id="228"/>
    <lineage>
        <taxon>Bacteria</taxon>
        <taxon>Pseudomonadati</taxon>
        <taxon>Pseudomonadota</taxon>
        <taxon>Gammaproteobacteria</taxon>
        <taxon>Alteromonadales</taxon>
        <taxon>Pseudoalteromonadaceae</taxon>
        <taxon>Pseudoalteromonas</taxon>
    </lineage>
</organism>
<dbReference type="EMBL" id="JAVIFY010000033">
    <property type="protein sequence ID" value="MDQ9094145.1"/>
    <property type="molecule type" value="Genomic_DNA"/>
</dbReference>
<evidence type="ECO:0000256" key="3">
    <source>
        <dbReference type="ARBA" id="ARBA00022692"/>
    </source>
</evidence>
<evidence type="ECO:0000256" key="6">
    <source>
        <dbReference type="SAM" id="Phobius"/>
    </source>
</evidence>
<dbReference type="InterPro" id="IPR050445">
    <property type="entry name" value="Bact_polysacc_biosynth/exp"/>
</dbReference>
<evidence type="ECO:0000256" key="4">
    <source>
        <dbReference type="ARBA" id="ARBA00022989"/>
    </source>
</evidence>
<keyword evidence="4 6" id="KW-1133">Transmembrane helix</keyword>
<dbReference type="Proteomes" id="UP001226574">
    <property type="component" value="Unassembled WGS sequence"/>
</dbReference>
<dbReference type="PANTHER" id="PTHR32309:SF13">
    <property type="entry name" value="FERRIC ENTEROBACTIN TRANSPORT PROTEIN FEPE"/>
    <property type="match status" value="1"/>
</dbReference>
<evidence type="ECO:0000313" key="9">
    <source>
        <dbReference type="Proteomes" id="UP001226574"/>
    </source>
</evidence>
<dbReference type="Pfam" id="PF02706">
    <property type="entry name" value="Wzz"/>
    <property type="match status" value="1"/>
</dbReference>
<protein>
    <submittedName>
        <fullName evidence="8">Wzz/FepE/Etk N-terminal domain-containing protein</fullName>
    </submittedName>
</protein>
<keyword evidence="3 6" id="KW-0812">Transmembrane</keyword>
<feature type="transmembrane region" description="Helical" evidence="6">
    <location>
        <begin position="38"/>
        <end position="56"/>
    </location>
</feature>
<dbReference type="InterPro" id="IPR003856">
    <property type="entry name" value="LPS_length_determ_N"/>
</dbReference>
<reference evidence="8 9" key="1">
    <citation type="submission" date="2023-08" db="EMBL/GenBank/DDBJ databases">
        <title>Pseudoalteromonas haloplanktis LL1 genome.</title>
        <authorList>
            <person name="Wu S."/>
        </authorList>
    </citation>
    <scope>NUCLEOTIDE SEQUENCE [LARGE SCALE GENOMIC DNA]</scope>
    <source>
        <strain evidence="8 9">LL1</strain>
    </source>
</reference>
<evidence type="ECO:0000313" key="8">
    <source>
        <dbReference type="EMBL" id="MDQ9094145.1"/>
    </source>
</evidence>
<keyword evidence="2" id="KW-1003">Cell membrane</keyword>
<evidence type="ECO:0000256" key="1">
    <source>
        <dbReference type="ARBA" id="ARBA00004651"/>
    </source>
</evidence>
<dbReference type="RefSeq" id="WP_309039862.1">
    <property type="nucleotide sequence ID" value="NZ_JAVIFY010000033.1"/>
</dbReference>
<comment type="caution">
    <text evidence="8">The sequence shown here is derived from an EMBL/GenBank/DDBJ whole genome shotgun (WGS) entry which is preliminary data.</text>
</comment>